<keyword evidence="1" id="KW-1185">Reference proteome</keyword>
<reference evidence="2" key="1">
    <citation type="submission" date="2022-11" db="UniProtKB">
        <authorList>
            <consortium name="WormBaseParasite"/>
        </authorList>
    </citation>
    <scope>IDENTIFICATION</scope>
</reference>
<evidence type="ECO:0000313" key="2">
    <source>
        <dbReference type="WBParaSite" id="PDA_v2.g20243.t1"/>
    </source>
</evidence>
<organism evidence="1 2">
    <name type="scientific">Panagrolaimus davidi</name>
    <dbReference type="NCBI Taxonomy" id="227884"/>
    <lineage>
        <taxon>Eukaryota</taxon>
        <taxon>Metazoa</taxon>
        <taxon>Ecdysozoa</taxon>
        <taxon>Nematoda</taxon>
        <taxon>Chromadorea</taxon>
        <taxon>Rhabditida</taxon>
        <taxon>Tylenchina</taxon>
        <taxon>Panagrolaimomorpha</taxon>
        <taxon>Panagrolaimoidea</taxon>
        <taxon>Panagrolaimidae</taxon>
        <taxon>Panagrolaimus</taxon>
    </lineage>
</organism>
<dbReference type="WBParaSite" id="PDA_v2.g20243.t1">
    <property type="protein sequence ID" value="PDA_v2.g20243.t1"/>
    <property type="gene ID" value="PDA_v2.g20243"/>
</dbReference>
<evidence type="ECO:0000313" key="1">
    <source>
        <dbReference type="Proteomes" id="UP000887578"/>
    </source>
</evidence>
<name>A0A914PVB1_9BILA</name>
<accession>A0A914PVB1</accession>
<dbReference type="AlphaFoldDB" id="A0A914PVB1"/>
<sequence length="195" mass="22293">MDSLYLPKLKSENSKRTTFLATYRQQSFSLPVDSIIYYILMNPTSPEAYQKLIQSCKYFFINNPILVTLNFIFNSKNGCHTLINETPFSLNNVGSKFWIVDSITVGNNDSYKACSLSTIISKIYQCDAKKVTFWNQNTRILYKDFIFVSSKCKELHLLNAAIMYEDDSIVTLEKIVEALPKLKILAVGVILLKIS</sequence>
<dbReference type="Proteomes" id="UP000887578">
    <property type="component" value="Unplaced"/>
</dbReference>
<protein>
    <submittedName>
        <fullName evidence="2">Uncharacterized protein</fullName>
    </submittedName>
</protein>
<proteinExistence type="predicted"/>